<dbReference type="EMBL" id="NSJE01000005">
    <property type="protein sequence ID" value="PAT43433.1"/>
    <property type="molecule type" value="Genomic_DNA"/>
</dbReference>
<dbReference type="GO" id="GO:0009697">
    <property type="term" value="P:salicylic acid biosynthetic process"/>
    <property type="evidence" value="ECO:0007669"/>
    <property type="project" value="TreeGrafter"/>
</dbReference>
<dbReference type="EC" id="5.4.99.5" evidence="1"/>
<dbReference type="AlphaFoldDB" id="A0A2A2B088"/>
<dbReference type="Proteomes" id="UP000218439">
    <property type="component" value="Unassembled WGS sequence"/>
</dbReference>
<gene>
    <name evidence="4" type="ORF">CK621_04740</name>
</gene>
<name>A0A2A2B088_9BURK</name>
<reference evidence="4 5" key="1">
    <citation type="submission" date="2017-08" db="EMBL/GenBank/DDBJ databases">
        <title>WGS of Clinical strains of the CDC Group NO-1 linked to zoonotic infections in humans.</title>
        <authorList>
            <person name="Bernier A.-M."/>
            <person name="Bernard K."/>
        </authorList>
    </citation>
    <scope>NUCLEOTIDE SEQUENCE [LARGE SCALE GENOMIC DNA]</scope>
    <source>
        <strain evidence="4 5">NML120219</strain>
    </source>
</reference>
<dbReference type="SUPFAM" id="SSF48600">
    <property type="entry name" value="Chorismate mutase II"/>
    <property type="match status" value="1"/>
</dbReference>
<dbReference type="InterPro" id="IPR036979">
    <property type="entry name" value="CM_dom_sf"/>
</dbReference>
<dbReference type="GO" id="GO:0046417">
    <property type="term" value="P:chorismate metabolic process"/>
    <property type="evidence" value="ECO:0007669"/>
    <property type="project" value="InterPro"/>
</dbReference>
<sequence length="135" mass="14647">MNSPCPAPGPAAPNPAAADVRPAIERTAHCTDMAQVRARIDALDDILVPLLVERGGYMTQAARIKATQEQVRDEDRIAFIVARVRERALAEGGQPDLIEAIYRSMMEAYIAYEHREFERLHAPSAAGAAASHAQG</sequence>
<accession>A0A2A2B088</accession>
<protein>
    <recommendedName>
        <fullName evidence="1">chorismate mutase</fullName>
        <ecNumber evidence="1">5.4.99.5</ecNumber>
    </recommendedName>
</protein>
<dbReference type="GO" id="GO:0004106">
    <property type="term" value="F:chorismate mutase activity"/>
    <property type="evidence" value="ECO:0007669"/>
    <property type="project" value="UniProtKB-EC"/>
</dbReference>
<feature type="domain" description="Chorismate mutase" evidence="3">
    <location>
        <begin position="27"/>
        <end position="117"/>
    </location>
</feature>
<dbReference type="Gene3D" id="1.20.59.10">
    <property type="entry name" value="Chorismate mutase"/>
    <property type="match status" value="1"/>
</dbReference>
<evidence type="ECO:0000313" key="4">
    <source>
        <dbReference type="EMBL" id="PAT43433.1"/>
    </source>
</evidence>
<dbReference type="InterPro" id="IPR051331">
    <property type="entry name" value="Chorismate_mutase-related"/>
</dbReference>
<dbReference type="PANTHER" id="PTHR38041">
    <property type="entry name" value="CHORISMATE MUTASE"/>
    <property type="match status" value="1"/>
</dbReference>
<proteinExistence type="predicted"/>
<evidence type="ECO:0000259" key="3">
    <source>
        <dbReference type="PROSITE" id="PS51168"/>
    </source>
</evidence>
<dbReference type="PANTHER" id="PTHR38041:SF1">
    <property type="entry name" value="CHORISMATE MUTASE"/>
    <property type="match status" value="1"/>
</dbReference>
<dbReference type="SMART" id="SM00830">
    <property type="entry name" value="CM_2"/>
    <property type="match status" value="1"/>
</dbReference>
<keyword evidence="2" id="KW-0413">Isomerase</keyword>
<comment type="caution">
    <text evidence="4">The sequence shown here is derived from an EMBL/GenBank/DDBJ whole genome shotgun (WGS) entry which is preliminary data.</text>
</comment>
<evidence type="ECO:0000313" key="5">
    <source>
        <dbReference type="Proteomes" id="UP000218439"/>
    </source>
</evidence>
<dbReference type="InterPro" id="IPR002701">
    <property type="entry name" value="CM_II_prokaryot"/>
</dbReference>
<dbReference type="InterPro" id="IPR036263">
    <property type="entry name" value="Chorismate_II_sf"/>
</dbReference>
<dbReference type="Pfam" id="PF01817">
    <property type="entry name" value="CM_2"/>
    <property type="match status" value="1"/>
</dbReference>
<evidence type="ECO:0000256" key="1">
    <source>
        <dbReference type="ARBA" id="ARBA00012404"/>
    </source>
</evidence>
<dbReference type="PROSITE" id="PS51168">
    <property type="entry name" value="CHORISMATE_MUT_2"/>
    <property type="match status" value="1"/>
</dbReference>
<evidence type="ECO:0000256" key="2">
    <source>
        <dbReference type="ARBA" id="ARBA00023235"/>
    </source>
</evidence>
<organism evidence="4 5">
    <name type="scientific">Vandammella animalimorsus</name>
    <dbReference type="NCBI Taxonomy" id="2029117"/>
    <lineage>
        <taxon>Bacteria</taxon>
        <taxon>Pseudomonadati</taxon>
        <taxon>Pseudomonadota</taxon>
        <taxon>Betaproteobacteria</taxon>
        <taxon>Burkholderiales</taxon>
        <taxon>Comamonadaceae</taxon>
        <taxon>Vandammella</taxon>
    </lineage>
</organism>